<evidence type="ECO:0000313" key="2">
    <source>
        <dbReference type="EMBL" id="RKK98521.1"/>
    </source>
</evidence>
<dbReference type="AlphaFoldDB" id="A0A420Q177"/>
<dbReference type="EMBL" id="MRCY01000102">
    <property type="protein sequence ID" value="RKK98521.1"/>
    <property type="molecule type" value="Genomic_DNA"/>
</dbReference>
<evidence type="ECO:0000256" key="1">
    <source>
        <dbReference type="SAM" id="SignalP"/>
    </source>
</evidence>
<sequence>MKLVVVLSIISSVLAAAYSDPAARLDNGLFTRQDEGEAVCANCKYSVTCNGVKVNCSGKRAAAPHFFKRQQEQEIRNVCNNCKNNVICNGKRIDCS</sequence>
<dbReference type="Proteomes" id="UP000285860">
    <property type="component" value="Unassembled WGS sequence"/>
</dbReference>
<feature type="signal peptide" evidence="1">
    <location>
        <begin position="1"/>
        <end position="15"/>
    </location>
</feature>
<name>A0A420Q177_FUSOX</name>
<gene>
    <name evidence="2" type="ORF">BFJ68_g13596</name>
</gene>
<accession>A0A420Q177</accession>
<protein>
    <submittedName>
        <fullName evidence="2">Uncharacterized protein</fullName>
    </submittedName>
</protein>
<dbReference type="VEuPathDB" id="FungiDB:FOMG_15923"/>
<keyword evidence="1" id="KW-0732">Signal</keyword>
<comment type="caution">
    <text evidence="2">The sequence shown here is derived from an EMBL/GenBank/DDBJ whole genome shotgun (WGS) entry which is preliminary data.</text>
</comment>
<organism evidence="2 3">
    <name type="scientific">Fusarium oxysporum</name>
    <name type="common">Fusarium vascular wilt</name>
    <dbReference type="NCBI Taxonomy" id="5507"/>
    <lineage>
        <taxon>Eukaryota</taxon>
        <taxon>Fungi</taxon>
        <taxon>Dikarya</taxon>
        <taxon>Ascomycota</taxon>
        <taxon>Pezizomycotina</taxon>
        <taxon>Sordariomycetes</taxon>
        <taxon>Hypocreomycetidae</taxon>
        <taxon>Hypocreales</taxon>
        <taxon>Nectriaceae</taxon>
        <taxon>Fusarium</taxon>
        <taxon>Fusarium oxysporum species complex</taxon>
    </lineage>
</organism>
<proteinExistence type="predicted"/>
<feature type="chain" id="PRO_5019239961" evidence="1">
    <location>
        <begin position="16"/>
        <end position="96"/>
    </location>
</feature>
<dbReference type="VEuPathDB" id="FungiDB:FOXG_20247"/>
<evidence type="ECO:0000313" key="3">
    <source>
        <dbReference type="Proteomes" id="UP000285860"/>
    </source>
</evidence>
<reference evidence="2 3" key="1">
    <citation type="journal article" date="2018" name="Sci. Rep.">
        <title>Characterisation of pathogen-specific regions and novel effector candidates in Fusarium oxysporum f. sp. cepae.</title>
        <authorList>
            <person name="Armitage A.D."/>
            <person name="Taylor A."/>
            <person name="Sobczyk M.K."/>
            <person name="Baxter L."/>
            <person name="Greenfield B.P."/>
            <person name="Bates H.J."/>
            <person name="Wilson F."/>
            <person name="Jackson A.C."/>
            <person name="Ott S."/>
            <person name="Harrison R.J."/>
            <person name="Clarkson J.P."/>
        </authorList>
    </citation>
    <scope>NUCLEOTIDE SEQUENCE [LARGE SCALE GENOMIC DNA]</scope>
    <source>
        <strain evidence="2 3">Fo_A28</strain>
    </source>
</reference>